<dbReference type="InterPro" id="IPR013079">
    <property type="entry name" value="6Phosfructo_kin"/>
</dbReference>
<dbReference type="OrthoDB" id="267323at2759"/>
<dbReference type="InterPro" id="IPR013078">
    <property type="entry name" value="His_Pase_superF_clade-1"/>
</dbReference>
<dbReference type="GO" id="GO:0005829">
    <property type="term" value="C:cytosol"/>
    <property type="evidence" value="ECO:0007669"/>
    <property type="project" value="TreeGrafter"/>
</dbReference>
<feature type="domain" description="6-phosphofructo-2-kinase" evidence="4">
    <location>
        <begin position="161"/>
        <end position="400"/>
    </location>
</feature>
<dbReference type="Gene3D" id="3.40.50.1240">
    <property type="entry name" value="Phosphoglycerate mutase-like"/>
    <property type="match status" value="1"/>
</dbReference>
<feature type="compositionally biased region" description="Polar residues" evidence="3">
    <location>
        <begin position="70"/>
        <end position="82"/>
    </location>
</feature>
<evidence type="ECO:0000256" key="1">
    <source>
        <dbReference type="ARBA" id="ARBA00022741"/>
    </source>
</evidence>
<keyword evidence="6" id="KW-1185">Reference proteome</keyword>
<dbReference type="EMBL" id="KV453929">
    <property type="protein sequence ID" value="ODV73985.1"/>
    <property type="molecule type" value="Genomic_DNA"/>
</dbReference>
<dbReference type="FunFam" id="3.40.50.300:FF:001101">
    <property type="entry name" value="6-phosphofructo-2-kinase 1"/>
    <property type="match status" value="1"/>
</dbReference>
<dbReference type="PROSITE" id="PS00175">
    <property type="entry name" value="PG_MUTASE"/>
    <property type="match status" value="1"/>
</dbReference>
<dbReference type="PRINTS" id="PR00991">
    <property type="entry name" value="6PFRUCTKNASE"/>
</dbReference>
<evidence type="ECO:0000259" key="4">
    <source>
        <dbReference type="Pfam" id="PF01591"/>
    </source>
</evidence>
<dbReference type="Pfam" id="PF00300">
    <property type="entry name" value="His_Phos_1"/>
    <property type="match status" value="2"/>
</dbReference>
<evidence type="ECO:0000313" key="5">
    <source>
        <dbReference type="EMBL" id="ODV73985.1"/>
    </source>
</evidence>
<dbReference type="OMA" id="HAYRYNE"/>
<evidence type="ECO:0000256" key="2">
    <source>
        <dbReference type="ARBA" id="ARBA00022840"/>
    </source>
</evidence>
<protein>
    <submittedName>
        <fullName evidence="5">Bifunctional 6-phosphofructo-2-kinase/fructose-2,6-bisphosphate 2-phosphatase</fullName>
    </submittedName>
</protein>
<feature type="region of interest" description="Disordered" evidence="3">
    <location>
        <begin position="1"/>
        <end position="106"/>
    </location>
</feature>
<dbReference type="InterPro" id="IPR003094">
    <property type="entry name" value="6Pfruct_kin"/>
</dbReference>
<dbReference type="GO" id="GO:0006000">
    <property type="term" value="P:fructose metabolic process"/>
    <property type="evidence" value="ECO:0007669"/>
    <property type="project" value="InterPro"/>
</dbReference>
<feature type="region of interest" description="Disordered" evidence="3">
    <location>
        <begin position="686"/>
        <end position="718"/>
    </location>
</feature>
<feature type="compositionally biased region" description="Basic and acidic residues" evidence="3">
    <location>
        <begin position="48"/>
        <end position="66"/>
    </location>
</feature>
<dbReference type="SMART" id="SM00855">
    <property type="entry name" value="PGAM"/>
    <property type="match status" value="1"/>
</dbReference>
<dbReference type="CDD" id="cd07067">
    <property type="entry name" value="HP_PGM_like"/>
    <property type="match status" value="1"/>
</dbReference>
<sequence length="739" mass="83135">MSDSLSMEYAIASSSEDDLSPMASHTSVAAHAGDAAAGDAAATVKGRTGTDDTIHLRMPDFNKRPLSDTPAGSTSTSPSVSHDNSEDVSMENSPELQPTTPGGVSTKAIEESPLLAEGAVYSCEASHSHPPPVLRLPKRRGTAINLPGVTKSISSVQLQQQYAENEAASKLVIVMVGLPARGKSYITNKLTRYLNWLQHECRVFNVGNTRRKDPHVGQSFGPAKEPLTEGDNAQAHHGTEHDAAFFNPENEESTKIRDKWAMDTLDSLLDFVLEGKGSVGIFDATNSTKKRRKRVLNKIRERSSLIKVLFLESICSDPVIIQRNVHLKLSGPDYKDMDPALALKDFTERLHNYEKAYETLEDDEDLQYIKMIDVGKKVVAYNIQGFLASQAIYYLLNFNLSERQIWITRHGESVDNVKGRIGGDAPLTPRGERFSKALAKFIQHERVRFRQDQVKRYTEMISKGEFDSMPAEPEFNVWSSMLMRAIQTADHFPEDQFDIREIRMLNELCAGTCEGMTYEEIQNKYPQEYNARIKDKLRYRYPGIGGESYMDVINRVRPVINEVERTTDHVLLITHRVVARVLLGYFMNLNRDAITSLDIPLHCIYLLEPKPYGVEWSMYEYDEQKDWFYKVSEDQMHKKRVKEVGVAFRERKYSVVPTAPPRLGSHSSSSGSPLVSSIRSLSHSESLKKARGISERVPIPDRGPIPDRVPASSQQQQVAHLEAYKLSEKLSKLKASESR</sequence>
<dbReference type="InterPro" id="IPR027417">
    <property type="entry name" value="P-loop_NTPase"/>
</dbReference>
<dbReference type="Pfam" id="PF01591">
    <property type="entry name" value="6PF2K"/>
    <property type="match status" value="1"/>
</dbReference>
<dbReference type="STRING" id="983966.A0A1E4S3B6"/>
<gene>
    <name evidence="5" type="ORF">CYBJADRAFT_167380</name>
</gene>
<feature type="compositionally biased region" description="Polar residues" evidence="3">
    <location>
        <begin position="90"/>
        <end position="103"/>
    </location>
</feature>
<dbReference type="GeneID" id="30989275"/>
<evidence type="ECO:0000256" key="3">
    <source>
        <dbReference type="SAM" id="MobiDB-lite"/>
    </source>
</evidence>
<dbReference type="InterPro" id="IPR001345">
    <property type="entry name" value="PG/BPGM_mutase_AS"/>
</dbReference>
<keyword evidence="5" id="KW-0418">Kinase</keyword>
<dbReference type="PANTHER" id="PTHR10606">
    <property type="entry name" value="6-PHOSPHOFRUCTO-2-KINASE/FRUCTOSE-2,6-BISPHOSPHATASE"/>
    <property type="match status" value="1"/>
</dbReference>
<dbReference type="SUPFAM" id="SSF53254">
    <property type="entry name" value="Phosphoglycerate mutase-like"/>
    <property type="match status" value="1"/>
</dbReference>
<keyword evidence="2" id="KW-0067">ATP-binding</keyword>
<organism evidence="5 6">
    <name type="scientific">Cyberlindnera jadinii (strain ATCC 18201 / CBS 1600 / BCRC 20928 / JCM 3617 / NBRC 0987 / NRRL Y-1542)</name>
    <name type="common">Torula yeast</name>
    <name type="synonym">Candida utilis</name>
    <dbReference type="NCBI Taxonomy" id="983966"/>
    <lineage>
        <taxon>Eukaryota</taxon>
        <taxon>Fungi</taxon>
        <taxon>Dikarya</taxon>
        <taxon>Ascomycota</taxon>
        <taxon>Saccharomycotina</taxon>
        <taxon>Saccharomycetes</taxon>
        <taxon>Phaffomycetales</taxon>
        <taxon>Phaffomycetaceae</taxon>
        <taxon>Cyberlindnera</taxon>
    </lineage>
</organism>
<dbReference type="GO" id="GO:0005524">
    <property type="term" value="F:ATP binding"/>
    <property type="evidence" value="ECO:0007669"/>
    <property type="project" value="UniProtKB-KW"/>
</dbReference>
<dbReference type="GO" id="GO:0006003">
    <property type="term" value="P:fructose 2,6-bisphosphate metabolic process"/>
    <property type="evidence" value="ECO:0007669"/>
    <property type="project" value="InterPro"/>
</dbReference>
<keyword evidence="5" id="KW-0808">Transferase</keyword>
<dbReference type="Proteomes" id="UP000094389">
    <property type="component" value="Unassembled WGS sequence"/>
</dbReference>
<dbReference type="PANTHER" id="PTHR10606:SF32">
    <property type="entry name" value="6-PHOSPHOFRUCTO-2-KINASE 1"/>
    <property type="match status" value="1"/>
</dbReference>
<accession>A0A1E4S3B6</accession>
<keyword evidence="1" id="KW-0547">Nucleotide-binding</keyword>
<feature type="region of interest" description="Disordered" evidence="3">
    <location>
        <begin position="212"/>
        <end position="235"/>
    </location>
</feature>
<dbReference type="InterPro" id="IPR029033">
    <property type="entry name" value="His_PPase_superfam"/>
</dbReference>
<dbReference type="SUPFAM" id="SSF52540">
    <property type="entry name" value="P-loop containing nucleoside triphosphate hydrolases"/>
    <property type="match status" value="1"/>
</dbReference>
<feature type="compositionally biased region" description="Low complexity" evidence="3">
    <location>
        <begin position="29"/>
        <end position="42"/>
    </location>
</feature>
<dbReference type="Gene3D" id="3.40.50.300">
    <property type="entry name" value="P-loop containing nucleotide triphosphate hydrolases"/>
    <property type="match status" value="1"/>
</dbReference>
<evidence type="ECO:0000313" key="6">
    <source>
        <dbReference type="Proteomes" id="UP000094389"/>
    </source>
</evidence>
<reference evidence="5 6" key="1">
    <citation type="journal article" date="2016" name="Proc. Natl. Acad. Sci. U.S.A.">
        <title>Comparative genomics of biotechnologically important yeasts.</title>
        <authorList>
            <person name="Riley R."/>
            <person name="Haridas S."/>
            <person name="Wolfe K.H."/>
            <person name="Lopes M.R."/>
            <person name="Hittinger C.T."/>
            <person name="Goeker M."/>
            <person name="Salamov A.A."/>
            <person name="Wisecaver J.H."/>
            <person name="Long T.M."/>
            <person name="Calvey C.H."/>
            <person name="Aerts A.L."/>
            <person name="Barry K.W."/>
            <person name="Choi C."/>
            <person name="Clum A."/>
            <person name="Coughlan A.Y."/>
            <person name="Deshpande S."/>
            <person name="Douglass A.P."/>
            <person name="Hanson S.J."/>
            <person name="Klenk H.-P."/>
            <person name="LaButti K.M."/>
            <person name="Lapidus A."/>
            <person name="Lindquist E.A."/>
            <person name="Lipzen A.M."/>
            <person name="Meier-Kolthoff J.P."/>
            <person name="Ohm R.A."/>
            <person name="Otillar R.P."/>
            <person name="Pangilinan J.L."/>
            <person name="Peng Y."/>
            <person name="Rokas A."/>
            <person name="Rosa C.A."/>
            <person name="Scheuner C."/>
            <person name="Sibirny A.A."/>
            <person name="Slot J.C."/>
            <person name="Stielow J.B."/>
            <person name="Sun H."/>
            <person name="Kurtzman C.P."/>
            <person name="Blackwell M."/>
            <person name="Grigoriev I.V."/>
            <person name="Jeffries T.W."/>
        </authorList>
    </citation>
    <scope>NUCLEOTIDE SEQUENCE [LARGE SCALE GENOMIC DNA]</scope>
    <source>
        <strain evidence="6">ATCC 18201 / CBS 1600 / BCRC 20928 / JCM 3617 / NBRC 0987 / NRRL Y-1542</strain>
    </source>
</reference>
<dbReference type="RefSeq" id="XP_020071024.1">
    <property type="nucleotide sequence ID" value="XM_020214879.1"/>
</dbReference>
<proteinExistence type="predicted"/>
<dbReference type="GO" id="GO:0003873">
    <property type="term" value="F:6-phosphofructo-2-kinase activity"/>
    <property type="evidence" value="ECO:0007669"/>
    <property type="project" value="InterPro"/>
</dbReference>
<name>A0A1E4S3B6_CYBJN</name>
<dbReference type="AlphaFoldDB" id="A0A1E4S3B6"/>